<dbReference type="Proteomes" id="UP000593601">
    <property type="component" value="Chromosome"/>
</dbReference>
<evidence type="ECO:0000313" key="5">
    <source>
        <dbReference type="EMBL" id="QOV18554.1"/>
    </source>
</evidence>
<keyword evidence="6" id="KW-1185">Reference proteome</keyword>
<evidence type="ECO:0000259" key="4">
    <source>
        <dbReference type="Pfam" id="PF14283"/>
    </source>
</evidence>
<dbReference type="InterPro" id="IPR025376">
    <property type="entry name" value="CD1107-like_dom"/>
</dbReference>
<dbReference type="EMBL" id="CP063304">
    <property type="protein sequence ID" value="QOV18554.1"/>
    <property type="molecule type" value="Genomic_DNA"/>
</dbReference>
<feature type="chain" id="PRO_5032920778" evidence="3">
    <location>
        <begin position="29"/>
        <end position="245"/>
    </location>
</feature>
<dbReference type="RefSeq" id="WP_193734916.1">
    <property type="nucleotide sequence ID" value="NZ_CP063304.1"/>
</dbReference>
<keyword evidence="2" id="KW-1133">Transmembrane helix</keyword>
<accession>A0A7M2RF19</accession>
<evidence type="ECO:0000256" key="3">
    <source>
        <dbReference type="SAM" id="SignalP"/>
    </source>
</evidence>
<keyword evidence="2" id="KW-0472">Membrane</keyword>
<proteinExistence type="predicted"/>
<feature type="signal peptide" evidence="3">
    <location>
        <begin position="1"/>
        <end position="28"/>
    </location>
</feature>
<keyword evidence="3" id="KW-0732">Signal</keyword>
<evidence type="ECO:0000256" key="2">
    <source>
        <dbReference type="SAM" id="Phobius"/>
    </source>
</evidence>
<feature type="compositionally biased region" description="Acidic residues" evidence="1">
    <location>
        <begin position="212"/>
        <end position="235"/>
    </location>
</feature>
<dbReference type="KEGG" id="bliq:INP51_11115"/>
<protein>
    <submittedName>
        <fullName evidence="5">DUF4366 domain-containing protein</fullName>
    </submittedName>
</protein>
<name>A0A7M2RF19_9FIRM</name>
<evidence type="ECO:0000313" key="6">
    <source>
        <dbReference type="Proteomes" id="UP000593601"/>
    </source>
</evidence>
<organism evidence="5 6">
    <name type="scientific">Blautia liquoris</name>
    <dbReference type="NCBI Taxonomy" id="2779518"/>
    <lineage>
        <taxon>Bacteria</taxon>
        <taxon>Bacillati</taxon>
        <taxon>Bacillota</taxon>
        <taxon>Clostridia</taxon>
        <taxon>Lachnospirales</taxon>
        <taxon>Lachnospiraceae</taxon>
        <taxon>Blautia</taxon>
    </lineage>
</organism>
<gene>
    <name evidence="5" type="ORF">INP51_11115</name>
</gene>
<reference evidence="5 6" key="1">
    <citation type="submission" date="2020-10" db="EMBL/GenBank/DDBJ databases">
        <title>Blautia liquoris sp.nov., isolated from the mud in a fermentation cellar used for the production of Chinese strong-flavoured liquor.</title>
        <authorList>
            <person name="Lu L."/>
        </authorList>
    </citation>
    <scope>NUCLEOTIDE SEQUENCE [LARGE SCALE GENOMIC DNA]</scope>
    <source>
        <strain evidence="5 6">LZLJ-3</strain>
    </source>
</reference>
<feature type="transmembrane region" description="Helical" evidence="2">
    <location>
        <begin position="177"/>
        <end position="196"/>
    </location>
</feature>
<sequence>MKNNKIRIFTALFAVVICLSIFPATAFAGGGEEEIPVIPEVTETPEPKPDPVPLTPDGNLTLVDDVTGETAEDKQFVTLVSKNGNYFYLVIDRAGDKENVYFLNLVDEADLLALIEGETPKQLETSQVCSCTDLCENGKVDPNCSLCKNDLTKCTGKNTTSTPAPEPKEEKSKGMNGTLLLLLIVGMIGGGAFYYFKVLKNKQNTKGNTALEEYDFDDEDTETDEEEYEEEYETEDKEKSEADSL</sequence>
<feature type="region of interest" description="Disordered" evidence="1">
    <location>
        <begin position="208"/>
        <end position="245"/>
    </location>
</feature>
<evidence type="ECO:0000256" key="1">
    <source>
        <dbReference type="SAM" id="MobiDB-lite"/>
    </source>
</evidence>
<feature type="compositionally biased region" description="Basic and acidic residues" evidence="1">
    <location>
        <begin position="236"/>
        <end position="245"/>
    </location>
</feature>
<keyword evidence="2" id="KW-0812">Transmembrane</keyword>
<feature type="domain" description="Mobile element protein CD1107-like" evidence="4">
    <location>
        <begin position="53"/>
        <end position="204"/>
    </location>
</feature>
<dbReference type="AlphaFoldDB" id="A0A7M2RF19"/>
<dbReference type="Pfam" id="PF14283">
    <property type="entry name" value="CD1107-like"/>
    <property type="match status" value="1"/>
</dbReference>